<feature type="transmembrane region" description="Helical" evidence="1">
    <location>
        <begin position="75"/>
        <end position="96"/>
    </location>
</feature>
<keyword evidence="1" id="KW-0472">Membrane</keyword>
<evidence type="ECO:0000313" key="3">
    <source>
        <dbReference type="Proteomes" id="UP000626109"/>
    </source>
</evidence>
<sequence>MASPGGRGPAAGNRDGGICNKPCHDRPGKWNLDSRPRSLCWFATPVAASLLTLVLPLVLSRNIAKIRAATRRVKFFARAGVLVLVAAVAYVSRLLIRRSQAANKEFAQPACQPRALRDVLPEGPAASRHDAKRTEHAWVLATLALHVTCC</sequence>
<comment type="caution">
    <text evidence="2">The sequence shown here is derived from an EMBL/GenBank/DDBJ whole genome shotgun (WGS) entry which is preliminary data.</text>
</comment>
<dbReference type="Proteomes" id="UP000626109">
    <property type="component" value="Unassembled WGS sequence"/>
</dbReference>
<organism evidence="2 3">
    <name type="scientific">Polarella glacialis</name>
    <name type="common">Dinoflagellate</name>
    <dbReference type="NCBI Taxonomy" id="89957"/>
    <lineage>
        <taxon>Eukaryota</taxon>
        <taxon>Sar</taxon>
        <taxon>Alveolata</taxon>
        <taxon>Dinophyceae</taxon>
        <taxon>Suessiales</taxon>
        <taxon>Suessiaceae</taxon>
        <taxon>Polarella</taxon>
    </lineage>
</organism>
<evidence type="ECO:0000313" key="2">
    <source>
        <dbReference type="EMBL" id="CAE8645221.1"/>
    </source>
</evidence>
<gene>
    <name evidence="2" type="ORF">PGLA2088_LOCUS3722</name>
</gene>
<proteinExistence type="predicted"/>
<accession>A0A813I586</accession>
<feature type="transmembrane region" description="Helical" evidence="1">
    <location>
        <begin position="39"/>
        <end position="59"/>
    </location>
</feature>
<dbReference type="AlphaFoldDB" id="A0A813I586"/>
<keyword evidence="1" id="KW-0812">Transmembrane</keyword>
<name>A0A813I586_POLGL</name>
<keyword evidence="1" id="KW-1133">Transmembrane helix</keyword>
<evidence type="ECO:0000256" key="1">
    <source>
        <dbReference type="SAM" id="Phobius"/>
    </source>
</evidence>
<reference evidence="2" key="1">
    <citation type="submission" date="2021-02" db="EMBL/GenBank/DDBJ databases">
        <authorList>
            <person name="Dougan E. K."/>
            <person name="Rhodes N."/>
            <person name="Thang M."/>
            <person name="Chan C."/>
        </authorList>
    </citation>
    <scope>NUCLEOTIDE SEQUENCE</scope>
</reference>
<protein>
    <submittedName>
        <fullName evidence="2">Uncharacterized protein</fullName>
    </submittedName>
</protein>
<dbReference type="EMBL" id="CAJNNW010003265">
    <property type="protein sequence ID" value="CAE8645221.1"/>
    <property type="molecule type" value="Genomic_DNA"/>
</dbReference>